<comment type="caution">
    <text evidence="2">The sequence shown here is derived from an EMBL/GenBank/DDBJ whole genome shotgun (WGS) entry which is preliminary data.</text>
</comment>
<dbReference type="SUPFAM" id="SSF55073">
    <property type="entry name" value="Nucleotide cyclase"/>
    <property type="match status" value="1"/>
</dbReference>
<dbReference type="Proteomes" id="UP001139031">
    <property type="component" value="Unassembled WGS sequence"/>
</dbReference>
<reference evidence="2" key="1">
    <citation type="submission" date="2021-08" db="EMBL/GenBank/DDBJ databases">
        <authorList>
            <person name="Stevens D.C."/>
        </authorList>
    </citation>
    <scope>NUCLEOTIDE SEQUENCE</scope>
    <source>
        <strain evidence="2">DSM 53165</strain>
    </source>
</reference>
<dbReference type="PROSITE" id="PS50125">
    <property type="entry name" value="GUANYLATE_CYCLASE_2"/>
    <property type="match status" value="1"/>
</dbReference>
<evidence type="ECO:0000259" key="1">
    <source>
        <dbReference type="PROSITE" id="PS50125"/>
    </source>
</evidence>
<dbReference type="InterPro" id="IPR029787">
    <property type="entry name" value="Nucleotide_cyclase"/>
</dbReference>
<dbReference type="SMART" id="SM00044">
    <property type="entry name" value="CYCc"/>
    <property type="match status" value="1"/>
</dbReference>
<evidence type="ECO:0000313" key="2">
    <source>
        <dbReference type="EMBL" id="MBZ5711003.1"/>
    </source>
</evidence>
<dbReference type="RefSeq" id="WP_224192772.1">
    <property type="nucleotide sequence ID" value="NZ_JAIRAU010000023.1"/>
</dbReference>
<keyword evidence="3" id="KW-1185">Reference proteome</keyword>
<evidence type="ECO:0000313" key="3">
    <source>
        <dbReference type="Proteomes" id="UP001139031"/>
    </source>
</evidence>
<organism evidence="2 3">
    <name type="scientific">Nannocystis pusilla</name>
    <dbReference type="NCBI Taxonomy" id="889268"/>
    <lineage>
        <taxon>Bacteria</taxon>
        <taxon>Pseudomonadati</taxon>
        <taxon>Myxococcota</taxon>
        <taxon>Polyangia</taxon>
        <taxon>Nannocystales</taxon>
        <taxon>Nannocystaceae</taxon>
        <taxon>Nannocystis</taxon>
    </lineage>
</organism>
<gene>
    <name evidence="2" type="ORF">K7C98_17290</name>
</gene>
<sequence length="414" mass="43864">MTASTGSRDRLLLEISSFITEHALAGTGEAEVVLGVCERLVAGGVPLCRMIVGVDTLHPLVVGRLHTWRRGSGIETTEFGREVIDSTMTSWASSPFHDLYTGGTSLYRFRYPPPDGRYPFTVLEELAAFGLTDYVACLQRLGDGVRLGELDCVYSSWATDGPGGFSDADVALFDALGRFLAASIVSRTVRQIACTLAETYIGAGAAERVLGGAIVRGVADRIRAVVWFSDLKGFTSMVDTVDPALVLPLLDDYAEPQVAAIHAHGGTVLKFIGDGLLAIFPVGEDAAEACERALAATDAALSALAEVSARRSSNGLPTTGAYFALHVGDVFYGNIGGADRLDFTVIGPAVNEAARMSAMCRPLGRDVLVSQAFAGALSQLQRRLSPVGSHTLRGVAQPQALFAVIPESRKRDDV</sequence>
<feature type="domain" description="Guanylate cyclase" evidence="1">
    <location>
        <begin position="225"/>
        <end position="357"/>
    </location>
</feature>
<dbReference type="InterPro" id="IPR050697">
    <property type="entry name" value="Adenylyl/Guanylyl_Cyclase_3/4"/>
</dbReference>
<dbReference type="Pfam" id="PF00211">
    <property type="entry name" value="Guanylate_cyc"/>
    <property type="match status" value="1"/>
</dbReference>
<dbReference type="InterPro" id="IPR001054">
    <property type="entry name" value="A/G_cyclase"/>
</dbReference>
<dbReference type="PANTHER" id="PTHR43081:SF11">
    <property type="entry name" value="BLR2264 PROTEIN"/>
    <property type="match status" value="1"/>
</dbReference>
<dbReference type="Gene3D" id="3.30.70.1230">
    <property type="entry name" value="Nucleotide cyclase"/>
    <property type="match status" value="1"/>
</dbReference>
<dbReference type="EMBL" id="JAIRAU010000023">
    <property type="protein sequence ID" value="MBZ5711003.1"/>
    <property type="molecule type" value="Genomic_DNA"/>
</dbReference>
<protein>
    <submittedName>
        <fullName evidence="2">Adenylate/guanylate cyclase domain-containing protein</fullName>
    </submittedName>
</protein>
<dbReference type="PANTHER" id="PTHR43081">
    <property type="entry name" value="ADENYLATE CYCLASE, TERMINAL-DIFFERENTIATION SPECIFIC-RELATED"/>
    <property type="match status" value="1"/>
</dbReference>
<dbReference type="CDD" id="cd07302">
    <property type="entry name" value="CHD"/>
    <property type="match status" value="1"/>
</dbReference>
<name>A0ABS7TS07_9BACT</name>
<proteinExistence type="predicted"/>
<accession>A0ABS7TS07</accession>